<dbReference type="Pfam" id="PF01612">
    <property type="entry name" value="DNA_pol_A_exo1"/>
    <property type="match status" value="1"/>
</dbReference>
<organism evidence="3 4">
    <name type="scientific">Coniochaeta hoffmannii</name>
    <dbReference type="NCBI Taxonomy" id="91930"/>
    <lineage>
        <taxon>Eukaryota</taxon>
        <taxon>Fungi</taxon>
        <taxon>Dikarya</taxon>
        <taxon>Ascomycota</taxon>
        <taxon>Pezizomycotina</taxon>
        <taxon>Sordariomycetes</taxon>
        <taxon>Sordariomycetidae</taxon>
        <taxon>Coniochaetales</taxon>
        <taxon>Coniochaetaceae</taxon>
        <taxon>Coniochaeta</taxon>
    </lineage>
</organism>
<dbReference type="InterPro" id="IPR012337">
    <property type="entry name" value="RNaseH-like_sf"/>
</dbReference>
<name>A0AA38VSJ5_9PEZI</name>
<accession>A0AA38VSJ5</accession>
<dbReference type="SUPFAM" id="SSF53098">
    <property type="entry name" value="Ribonuclease H-like"/>
    <property type="match status" value="1"/>
</dbReference>
<dbReference type="Gene3D" id="3.30.420.10">
    <property type="entry name" value="Ribonuclease H-like superfamily/Ribonuclease H"/>
    <property type="match status" value="1"/>
</dbReference>
<feature type="compositionally biased region" description="Polar residues" evidence="1">
    <location>
        <begin position="1"/>
        <end position="11"/>
    </location>
</feature>
<dbReference type="InterPro" id="IPR036397">
    <property type="entry name" value="RNaseH_sf"/>
</dbReference>
<gene>
    <name evidence="3" type="ORF">NKR19_g5724</name>
</gene>
<dbReference type="GO" id="GO:0008408">
    <property type="term" value="F:3'-5' exonuclease activity"/>
    <property type="evidence" value="ECO:0007669"/>
    <property type="project" value="InterPro"/>
</dbReference>
<dbReference type="PANTHER" id="PTHR43040">
    <property type="entry name" value="RIBONUCLEASE D"/>
    <property type="match status" value="1"/>
</dbReference>
<evidence type="ECO:0000313" key="3">
    <source>
        <dbReference type="EMBL" id="KAJ9149521.1"/>
    </source>
</evidence>
<dbReference type="EMBL" id="JANBVN010000080">
    <property type="protein sequence ID" value="KAJ9149521.1"/>
    <property type="molecule type" value="Genomic_DNA"/>
</dbReference>
<keyword evidence="4" id="KW-1185">Reference proteome</keyword>
<feature type="domain" description="3'-5' exonuclease" evidence="2">
    <location>
        <begin position="26"/>
        <end position="217"/>
    </location>
</feature>
<dbReference type="GO" id="GO:0003676">
    <property type="term" value="F:nucleic acid binding"/>
    <property type="evidence" value="ECO:0007669"/>
    <property type="project" value="InterPro"/>
</dbReference>
<evidence type="ECO:0000313" key="4">
    <source>
        <dbReference type="Proteomes" id="UP001174691"/>
    </source>
</evidence>
<dbReference type="InterPro" id="IPR002562">
    <property type="entry name" value="3'-5'_exonuclease_dom"/>
</dbReference>
<dbReference type="GO" id="GO:0006139">
    <property type="term" value="P:nucleobase-containing compound metabolic process"/>
    <property type="evidence" value="ECO:0007669"/>
    <property type="project" value="InterPro"/>
</dbReference>
<comment type="caution">
    <text evidence="3">The sequence shown here is derived from an EMBL/GenBank/DDBJ whole genome shotgun (WGS) entry which is preliminary data.</text>
</comment>
<dbReference type="PANTHER" id="PTHR43040:SF1">
    <property type="entry name" value="RIBONUCLEASE D"/>
    <property type="match status" value="1"/>
</dbReference>
<feature type="region of interest" description="Disordered" evidence="1">
    <location>
        <begin position="1"/>
        <end position="20"/>
    </location>
</feature>
<evidence type="ECO:0000256" key="1">
    <source>
        <dbReference type="SAM" id="MobiDB-lite"/>
    </source>
</evidence>
<dbReference type="AlphaFoldDB" id="A0AA38VSJ5"/>
<dbReference type="Proteomes" id="UP001174691">
    <property type="component" value="Unassembled WGS sequence"/>
</dbReference>
<protein>
    <recommendedName>
        <fullName evidence="2">3'-5' exonuclease domain-containing protein</fullName>
    </recommendedName>
</protein>
<reference evidence="3" key="1">
    <citation type="submission" date="2022-07" db="EMBL/GenBank/DDBJ databases">
        <title>Fungi with potential for degradation of polypropylene.</title>
        <authorList>
            <person name="Gostincar C."/>
        </authorList>
    </citation>
    <scope>NUCLEOTIDE SEQUENCE</scope>
    <source>
        <strain evidence="3">EXF-13287</strain>
    </source>
</reference>
<evidence type="ECO:0000259" key="2">
    <source>
        <dbReference type="Pfam" id="PF01612"/>
    </source>
</evidence>
<proteinExistence type="predicted"/>
<sequence length="266" mass="29703">MFFSQSISSRTVSVPEPPPAPTLPAHVVSTTVDLAHFLGSLHPSSTLYLDLEGKDLSRHGTLTIITILVHPQNTVALIDVLTLGPAAFGTQSPPSTIRPRKTLKSILEDSSITKYLWDVRNDADALKALYDVGIEGVIDIQLLENATRYGSKTYLRGLNPCVQRDLKLPDRDLARWVRIKDQGSSRMESDPFSVRPLAPETLSYCVGDVEFLPQLRDTYMRRQSCTRARFEKVRAMSAARVREAHLPCYEPNGPEKRLGPWGHNEI</sequence>